<organism evidence="2 5">
    <name type="scientific">Pseudobutyrivibrio ruminis</name>
    <dbReference type="NCBI Taxonomy" id="46206"/>
    <lineage>
        <taxon>Bacteria</taxon>
        <taxon>Bacillati</taxon>
        <taxon>Bacillota</taxon>
        <taxon>Clostridia</taxon>
        <taxon>Lachnospirales</taxon>
        <taxon>Lachnospiraceae</taxon>
        <taxon>Pseudobutyrivibrio</taxon>
    </lineage>
</organism>
<dbReference type="PANTHER" id="PTHR31446:SF29">
    <property type="entry name" value="ACID PHOSPHATASE_VANADIUM-DEPENDENT HALOPEROXIDASE-RELATED PROTEIN"/>
    <property type="match status" value="1"/>
</dbReference>
<feature type="transmembrane region" description="Helical" evidence="1">
    <location>
        <begin position="51"/>
        <end position="68"/>
    </location>
</feature>
<keyword evidence="1" id="KW-1133">Transmembrane helix</keyword>
<name>A0A2G3DWV8_9FIRM</name>
<dbReference type="Proteomes" id="UP000225889">
    <property type="component" value="Unassembled WGS sequence"/>
</dbReference>
<dbReference type="Pfam" id="PF02681">
    <property type="entry name" value="DUF212"/>
    <property type="match status" value="1"/>
</dbReference>
<dbReference type="EMBL" id="PDYF01000009">
    <property type="protein sequence ID" value="PHU35484.1"/>
    <property type="molecule type" value="Genomic_DNA"/>
</dbReference>
<keyword evidence="1" id="KW-0472">Membrane</keyword>
<proteinExistence type="predicted"/>
<protein>
    <submittedName>
        <fullName evidence="2">Divergent PAP2 family protein</fullName>
    </submittedName>
</protein>
<evidence type="ECO:0000313" key="3">
    <source>
        <dbReference type="EMBL" id="PHU40627.1"/>
    </source>
</evidence>
<keyword evidence="4" id="KW-1185">Reference proteome</keyword>
<dbReference type="PANTHER" id="PTHR31446">
    <property type="entry name" value="ACID PHOSPHATASE/VANADIUM-DEPENDENT HALOPEROXIDASE-RELATED PROTEIN"/>
    <property type="match status" value="1"/>
</dbReference>
<dbReference type="InterPro" id="IPR003832">
    <property type="entry name" value="DUF212"/>
</dbReference>
<dbReference type="AlphaFoldDB" id="A0A2G3DWV8"/>
<feature type="transmembrane region" description="Helical" evidence="1">
    <location>
        <begin position="12"/>
        <end position="30"/>
    </location>
</feature>
<dbReference type="Proteomes" id="UP000224317">
    <property type="component" value="Unassembled WGS sequence"/>
</dbReference>
<evidence type="ECO:0000313" key="5">
    <source>
        <dbReference type="Proteomes" id="UP000225889"/>
    </source>
</evidence>
<feature type="transmembrane region" description="Helical" evidence="1">
    <location>
        <begin position="130"/>
        <end position="150"/>
    </location>
</feature>
<dbReference type="RefSeq" id="WP_090153216.1">
    <property type="nucleotide sequence ID" value="NZ_PDYF01000009.1"/>
</dbReference>
<evidence type="ECO:0000256" key="1">
    <source>
        <dbReference type="SAM" id="Phobius"/>
    </source>
</evidence>
<evidence type="ECO:0000313" key="4">
    <source>
        <dbReference type="Proteomes" id="UP000224317"/>
    </source>
</evidence>
<accession>A0A2G3DWV8</accession>
<gene>
    <name evidence="3" type="ORF">CSX00_05335</name>
    <name evidence="2" type="ORF">CSX01_05040</name>
</gene>
<evidence type="ECO:0000313" key="2">
    <source>
        <dbReference type="EMBL" id="PHU35484.1"/>
    </source>
</evidence>
<sequence>MSHLVALFTSKYFLAPTIGWAVAQLLKMIIDTFRSGFSKERFKSNTGMPSSHGAIVAALIIITGLLKGTGSFEFAVVLFFGSIVLFDATGVRFETQRQGKALNNLNDERLEEGKQPLDIIRFKEKLGHNMIEIIVGCLIGIVSAIVVYHLPI</sequence>
<reference evidence="2" key="2">
    <citation type="submission" date="2017-10" db="EMBL/GenBank/DDBJ databases">
        <authorList>
            <person name="Banno H."/>
            <person name="Chua N.-H."/>
        </authorList>
    </citation>
    <scope>NUCLEOTIDE SEQUENCE [LARGE SCALE GENOMIC DNA]</scope>
    <source>
        <strain evidence="3">JK10</strain>
        <strain evidence="2">JK626</strain>
    </source>
</reference>
<feature type="transmembrane region" description="Helical" evidence="1">
    <location>
        <begin position="74"/>
        <end position="93"/>
    </location>
</feature>
<dbReference type="EMBL" id="PDYH01000017">
    <property type="protein sequence ID" value="PHU40627.1"/>
    <property type="molecule type" value="Genomic_DNA"/>
</dbReference>
<keyword evidence="1" id="KW-0812">Transmembrane</keyword>
<comment type="caution">
    <text evidence="2">The sequence shown here is derived from an EMBL/GenBank/DDBJ whole genome shotgun (WGS) entry which is preliminary data.</text>
</comment>
<reference evidence="2" key="1">
    <citation type="submission" date="2017-10" db="EMBL/GenBank/DDBJ databases">
        <title>Resolving the taxonomy of Roseburia spp., Eubacterium rectale and Agathobacter spp. through phylogenomic analysis.</title>
        <authorList>
            <person name="Sheridan P.O."/>
            <person name="Walker A.W."/>
            <person name="Duncan S.H."/>
            <person name="Scott K.P."/>
            <person name="Toole P.W.O."/>
            <person name="Luis P."/>
            <person name="Flint H.J."/>
        </authorList>
    </citation>
    <scope>NUCLEOTIDE SEQUENCE [LARGE SCALE GENOMIC DNA]</scope>
    <source>
        <strain evidence="3">JK10</strain>
        <strain evidence="2">JK626</strain>
    </source>
</reference>